<feature type="compositionally biased region" description="Polar residues" evidence="7">
    <location>
        <begin position="166"/>
        <end position="199"/>
    </location>
</feature>
<dbReference type="EnsemblMetazoa" id="XM_021049282.2">
    <property type="protein sequence ID" value="XP_020904941.1"/>
    <property type="gene ID" value="LOC110243203"/>
</dbReference>
<dbReference type="PROSITE" id="PS00652">
    <property type="entry name" value="TNFR_NGFR_1"/>
    <property type="match status" value="1"/>
</dbReference>
<evidence type="ECO:0000313" key="12">
    <source>
        <dbReference type="EnsemblMetazoa" id="XP_020904941.1"/>
    </source>
</evidence>
<dbReference type="AlphaFoldDB" id="A0A913XHP8"/>
<accession>A0A913XHP8</accession>
<sequence>MFKKVFITVFISFFTVWYKFAEGRCFDPNHIEVCNDVGTKCSCRPCLSCPPGFGQNYECGGRSIKTSQKLKCVHCVVGTTYSDTNSSAMCRPCPQCHGHVMLRPCTSVTPTKCSPDICDEGFVWNDVVEICEPGQAPITTPTPATTTTTATPVSTPSTHSPTSQAVTQRANPSRKTSPQKTASTNQPNDESVLSSNSKSSTEHKEKIDMIWIVVLVIGIVLVLAAISTGVYCSWKKSKKCKRCMNFCKSVEEGEKEEKIALNNMRDSPPVQRNDANAQPVPVLEETWPSGYLLKAVPYNLQEQIIIAISNVNPPLQVGWKEIGQELGLDRQALDGIESFASHLRGSQLLEVLGTRKPTLTLTDFVKAVIKVKRNDLVESIKQFFLQNNAIGND</sequence>
<feature type="region of interest" description="Disordered" evidence="7">
    <location>
        <begin position="135"/>
        <end position="199"/>
    </location>
</feature>
<dbReference type="KEGG" id="epa:110243203"/>
<evidence type="ECO:0000313" key="13">
    <source>
        <dbReference type="Proteomes" id="UP000887567"/>
    </source>
</evidence>
<dbReference type="InterPro" id="IPR011029">
    <property type="entry name" value="DEATH-like_dom_sf"/>
</dbReference>
<evidence type="ECO:0000256" key="2">
    <source>
        <dbReference type="ARBA" id="ARBA00022729"/>
    </source>
</evidence>
<keyword evidence="8" id="KW-0812">Transmembrane</keyword>
<evidence type="ECO:0000256" key="6">
    <source>
        <dbReference type="PROSITE-ProRule" id="PRU00206"/>
    </source>
</evidence>
<feature type="transmembrane region" description="Helical" evidence="8">
    <location>
        <begin position="209"/>
        <end position="234"/>
    </location>
</feature>
<feature type="disulfide bond" evidence="6">
    <location>
        <begin position="75"/>
        <end position="90"/>
    </location>
</feature>
<dbReference type="Gene3D" id="1.10.533.10">
    <property type="entry name" value="Death Domain, Fas"/>
    <property type="match status" value="1"/>
</dbReference>
<feature type="compositionally biased region" description="Low complexity" evidence="7">
    <location>
        <begin position="136"/>
        <end position="165"/>
    </location>
</feature>
<feature type="domain" description="Death" evidence="10">
    <location>
        <begin position="319"/>
        <end position="384"/>
    </location>
</feature>
<dbReference type="Pfam" id="PF00531">
    <property type="entry name" value="Death"/>
    <property type="match status" value="1"/>
</dbReference>
<organism evidence="12 13">
    <name type="scientific">Exaiptasia diaphana</name>
    <name type="common">Tropical sea anemone</name>
    <name type="synonym">Aiptasia pulchella</name>
    <dbReference type="NCBI Taxonomy" id="2652724"/>
    <lineage>
        <taxon>Eukaryota</taxon>
        <taxon>Metazoa</taxon>
        <taxon>Cnidaria</taxon>
        <taxon>Anthozoa</taxon>
        <taxon>Hexacorallia</taxon>
        <taxon>Actiniaria</taxon>
        <taxon>Aiptasiidae</taxon>
        <taxon>Exaiptasia</taxon>
    </lineage>
</organism>
<evidence type="ECO:0000256" key="8">
    <source>
        <dbReference type="SAM" id="Phobius"/>
    </source>
</evidence>
<feature type="repeat" description="TNFR-Cys" evidence="6">
    <location>
        <begin position="74"/>
        <end position="113"/>
    </location>
</feature>
<dbReference type="GeneID" id="110243203"/>
<dbReference type="GO" id="GO:0006915">
    <property type="term" value="P:apoptotic process"/>
    <property type="evidence" value="ECO:0007669"/>
    <property type="project" value="UniProtKB-KW"/>
</dbReference>
<evidence type="ECO:0000256" key="4">
    <source>
        <dbReference type="ARBA" id="ARBA00023157"/>
    </source>
</evidence>
<keyword evidence="3" id="KW-0677">Repeat</keyword>
<keyword evidence="8" id="KW-0472">Membrane</keyword>
<dbReference type="InterPro" id="IPR000488">
    <property type="entry name" value="Death_dom"/>
</dbReference>
<reference evidence="12" key="1">
    <citation type="submission" date="2022-11" db="UniProtKB">
        <authorList>
            <consortium name="EnsemblMetazoa"/>
        </authorList>
    </citation>
    <scope>IDENTIFICATION</scope>
</reference>
<dbReference type="OrthoDB" id="5970057at2759"/>
<protein>
    <submittedName>
        <fullName evidence="12">Uncharacterized protein</fullName>
    </submittedName>
</protein>
<dbReference type="CDD" id="cd01670">
    <property type="entry name" value="Death"/>
    <property type="match status" value="1"/>
</dbReference>
<dbReference type="RefSeq" id="XP_020904941.1">
    <property type="nucleotide sequence ID" value="XM_021049282.2"/>
</dbReference>
<comment type="caution">
    <text evidence="6">Lacks conserved residue(s) required for the propagation of feature annotation.</text>
</comment>
<evidence type="ECO:0000256" key="1">
    <source>
        <dbReference type="ARBA" id="ARBA00022703"/>
    </source>
</evidence>
<feature type="signal peptide" evidence="9">
    <location>
        <begin position="1"/>
        <end position="23"/>
    </location>
</feature>
<evidence type="ECO:0000256" key="9">
    <source>
        <dbReference type="SAM" id="SignalP"/>
    </source>
</evidence>
<feature type="domain" description="TNFR-Cys" evidence="11">
    <location>
        <begin position="74"/>
        <end position="113"/>
    </location>
</feature>
<dbReference type="Gene3D" id="2.10.50.10">
    <property type="entry name" value="Tumor Necrosis Factor Receptor, subunit A, domain 2"/>
    <property type="match status" value="1"/>
</dbReference>
<name>A0A913XHP8_EXADI</name>
<dbReference type="InterPro" id="IPR001368">
    <property type="entry name" value="TNFR/NGFR_Cys_rich_reg"/>
</dbReference>
<evidence type="ECO:0000256" key="3">
    <source>
        <dbReference type="ARBA" id="ARBA00022737"/>
    </source>
</evidence>
<evidence type="ECO:0000256" key="5">
    <source>
        <dbReference type="ARBA" id="ARBA00023180"/>
    </source>
</evidence>
<keyword evidence="5" id="KW-0325">Glycoprotein</keyword>
<evidence type="ECO:0000256" key="7">
    <source>
        <dbReference type="SAM" id="MobiDB-lite"/>
    </source>
</evidence>
<keyword evidence="2 9" id="KW-0732">Signal</keyword>
<keyword evidence="1" id="KW-0053">Apoptosis</keyword>
<dbReference type="Proteomes" id="UP000887567">
    <property type="component" value="Unplaced"/>
</dbReference>
<dbReference type="OMA" id="DASCHCE"/>
<keyword evidence="4 6" id="KW-1015">Disulfide bond</keyword>
<proteinExistence type="predicted"/>
<dbReference type="SMART" id="SM00208">
    <property type="entry name" value="TNFR"/>
    <property type="match status" value="1"/>
</dbReference>
<feature type="chain" id="PRO_5037230361" evidence="9">
    <location>
        <begin position="24"/>
        <end position="393"/>
    </location>
</feature>
<dbReference type="GO" id="GO:0007165">
    <property type="term" value="P:signal transduction"/>
    <property type="evidence" value="ECO:0007669"/>
    <property type="project" value="InterPro"/>
</dbReference>
<keyword evidence="13" id="KW-1185">Reference proteome</keyword>
<keyword evidence="8" id="KW-1133">Transmembrane helix</keyword>
<dbReference type="PROSITE" id="PS50017">
    <property type="entry name" value="DEATH_DOMAIN"/>
    <property type="match status" value="1"/>
</dbReference>
<dbReference type="PROSITE" id="PS50050">
    <property type="entry name" value="TNFR_NGFR_2"/>
    <property type="match status" value="1"/>
</dbReference>
<evidence type="ECO:0000259" key="11">
    <source>
        <dbReference type="PROSITE" id="PS50050"/>
    </source>
</evidence>
<evidence type="ECO:0000259" key="10">
    <source>
        <dbReference type="PROSITE" id="PS50017"/>
    </source>
</evidence>